<dbReference type="Gene3D" id="3.10.310.20">
    <property type="entry name" value="DHHA2 domain"/>
    <property type="match status" value="1"/>
</dbReference>
<evidence type="ECO:0000313" key="6">
    <source>
        <dbReference type="EMBL" id="ORX75573.1"/>
    </source>
</evidence>
<dbReference type="InterPro" id="IPR038763">
    <property type="entry name" value="DHH_sf"/>
</dbReference>
<evidence type="ECO:0000313" key="7">
    <source>
        <dbReference type="Proteomes" id="UP000193944"/>
    </source>
</evidence>
<keyword evidence="3" id="KW-0378">Hydrolase</keyword>
<dbReference type="Gene3D" id="3.90.1640.10">
    <property type="entry name" value="inorganic pyrophosphatase (n-terminal core)"/>
    <property type="match status" value="1"/>
</dbReference>
<dbReference type="STRING" id="1754192.A0A1Y1WPW6"/>
<dbReference type="PANTHER" id="PTHR12112">
    <property type="entry name" value="BNIP - RELATED"/>
    <property type="match status" value="1"/>
</dbReference>
<name>A0A1Y1WPW6_9FUNG</name>
<comment type="cofactor">
    <cofactor evidence="1">
        <name>Mn(2+)</name>
        <dbReference type="ChEBI" id="CHEBI:29035"/>
    </cofactor>
</comment>
<comment type="caution">
    <text evidence="6">The sequence shown here is derived from an EMBL/GenBank/DDBJ whole genome shotgun (WGS) entry which is preliminary data.</text>
</comment>
<dbReference type="InterPro" id="IPR038222">
    <property type="entry name" value="DHHA2_dom_sf"/>
</dbReference>
<sequence>MNFYEHLQNSKNNLISSKNNTTTLVLGNETADLDSMISALFYSYLASIISKEKNRQYIPLINLNREDFKLKTDCIYPIVNYFNSKSQKNTNENNVTYETCSQKLVFRDDLTPSVLNSLNSLRIVLVDHNRLCYEFENLLREKDYTIESIIDHHVDENKYTPSHLKIINMVGSTVSLITQLYQQESEKEKQLFQNVKMDKEMAKLFLAPILIDSVNLHREYNRTTDIDEASAEYLKNIILKEEPNFNSDDHYQLLKENKHRIADLSIYDLMRKDFKKYYYHPNPDTQSSDNYFYGISSISRWCIENLIETDNNNKTEILSSMKKWMEKQNLKFLLLMASHLDGDIFKRELFFLFSEDFNKTIEDVIIKGIETSDIDCSVLQKSEENRYYIYRQKNLKYSRKVLQPYLQTLL</sequence>
<dbReference type="Proteomes" id="UP000193944">
    <property type="component" value="Unassembled WGS sequence"/>
</dbReference>
<dbReference type="PANTHER" id="PTHR12112:SF39">
    <property type="entry name" value="EG:152A3.5 PROTEIN (FBGN0003116_PN PROTEIN)"/>
    <property type="match status" value="1"/>
</dbReference>
<keyword evidence="7" id="KW-1185">Reference proteome</keyword>
<dbReference type="InterPro" id="IPR004097">
    <property type="entry name" value="DHHA2"/>
</dbReference>
<organism evidence="6 7">
    <name type="scientific">Anaeromyces robustus</name>
    <dbReference type="NCBI Taxonomy" id="1754192"/>
    <lineage>
        <taxon>Eukaryota</taxon>
        <taxon>Fungi</taxon>
        <taxon>Fungi incertae sedis</taxon>
        <taxon>Chytridiomycota</taxon>
        <taxon>Chytridiomycota incertae sedis</taxon>
        <taxon>Neocallimastigomycetes</taxon>
        <taxon>Neocallimastigales</taxon>
        <taxon>Neocallimastigaceae</taxon>
        <taxon>Anaeromyces</taxon>
    </lineage>
</organism>
<dbReference type="SUPFAM" id="SSF64182">
    <property type="entry name" value="DHH phosphoesterases"/>
    <property type="match status" value="1"/>
</dbReference>
<feature type="domain" description="DHHA2" evidence="5">
    <location>
        <begin position="251"/>
        <end position="410"/>
    </location>
</feature>
<evidence type="ECO:0000259" key="5">
    <source>
        <dbReference type="SMART" id="SM01131"/>
    </source>
</evidence>
<proteinExistence type="predicted"/>
<protein>
    <submittedName>
        <fullName evidence="6">DHH phosphoesterase</fullName>
    </submittedName>
</protein>
<reference evidence="6 7" key="2">
    <citation type="submission" date="2016-08" db="EMBL/GenBank/DDBJ databases">
        <title>Pervasive Adenine N6-methylation of Active Genes in Fungi.</title>
        <authorList>
            <consortium name="DOE Joint Genome Institute"/>
            <person name="Mondo S.J."/>
            <person name="Dannebaum R.O."/>
            <person name="Kuo R.C."/>
            <person name="Labutti K."/>
            <person name="Haridas S."/>
            <person name="Kuo A."/>
            <person name="Salamov A."/>
            <person name="Ahrendt S.R."/>
            <person name="Lipzen A."/>
            <person name="Sullivan W."/>
            <person name="Andreopoulos W.B."/>
            <person name="Clum A."/>
            <person name="Lindquist E."/>
            <person name="Daum C."/>
            <person name="Ramamoorthy G.K."/>
            <person name="Gryganskyi A."/>
            <person name="Culley D."/>
            <person name="Magnuson J.K."/>
            <person name="James T.Y."/>
            <person name="O'Malley M.A."/>
            <person name="Stajich J.E."/>
            <person name="Spatafora J.W."/>
            <person name="Visel A."/>
            <person name="Grigoriev I.V."/>
        </authorList>
    </citation>
    <scope>NUCLEOTIDE SEQUENCE [LARGE SCALE GENOMIC DNA]</scope>
    <source>
        <strain evidence="6 7">S4</strain>
    </source>
</reference>
<dbReference type="GO" id="GO:0005737">
    <property type="term" value="C:cytoplasm"/>
    <property type="evidence" value="ECO:0007669"/>
    <property type="project" value="InterPro"/>
</dbReference>
<evidence type="ECO:0000256" key="4">
    <source>
        <dbReference type="ARBA" id="ARBA00023211"/>
    </source>
</evidence>
<dbReference type="Pfam" id="PF01368">
    <property type="entry name" value="DHH"/>
    <property type="match status" value="1"/>
</dbReference>
<gene>
    <name evidence="6" type="ORF">BCR32DRAFT_329744</name>
</gene>
<dbReference type="InterPro" id="IPR001667">
    <property type="entry name" value="DDH_dom"/>
</dbReference>
<dbReference type="AlphaFoldDB" id="A0A1Y1WPW6"/>
<evidence type="ECO:0000256" key="1">
    <source>
        <dbReference type="ARBA" id="ARBA00001936"/>
    </source>
</evidence>
<dbReference type="Pfam" id="PF02833">
    <property type="entry name" value="DHHA2"/>
    <property type="match status" value="1"/>
</dbReference>
<evidence type="ECO:0000256" key="3">
    <source>
        <dbReference type="ARBA" id="ARBA00022801"/>
    </source>
</evidence>
<keyword evidence="4" id="KW-0464">Manganese</keyword>
<keyword evidence="2" id="KW-0479">Metal-binding</keyword>
<dbReference type="SMART" id="SM01131">
    <property type="entry name" value="DHHA2"/>
    <property type="match status" value="1"/>
</dbReference>
<accession>A0A1Y1WPW6</accession>
<reference evidence="6 7" key="1">
    <citation type="submission" date="2016-08" db="EMBL/GenBank/DDBJ databases">
        <title>A Parts List for Fungal Cellulosomes Revealed by Comparative Genomics.</title>
        <authorList>
            <consortium name="DOE Joint Genome Institute"/>
            <person name="Haitjema C.H."/>
            <person name="Gilmore S.P."/>
            <person name="Henske J.K."/>
            <person name="Solomon K.V."/>
            <person name="De Groot R."/>
            <person name="Kuo A."/>
            <person name="Mondo S.J."/>
            <person name="Salamov A.A."/>
            <person name="Labutti K."/>
            <person name="Zhao Z."/>
            <person name="Chiniquy J."/>
            <person name="Barry K."/>
            <person name="Brewer H.M."/>
            <person name="Purvine S.O."/>
            <person name="Wright A.T."/>
            <person name="Boxma B."/>
            <person name="Van Alen T."/>
            <person name="Hackstein J.H."/>
            <person name="Baker S.E."/>
            <person name="Grigoriev I.V."/>
            <person name="O'Malley M.A."/>
        </authorList>
    </citation>
    <scope>NUCLEOTIDE SEQUENCE [LARGE SCALE GENOMIC DNA]</scope>
    <source>
        <strain evidence="6 7">S4</strain>
    </source>
</reference>
<dbReference type="GO" id="GO:0046872">
    <property type="term" value="F:metal ion binding"/>
    <property type="evidence" value="ECO:0007669"/>
    <property type="project" value="UniProtKB-KW"/>
</dbReference>
<dbReference type="GO" id="GO:0004309">
    <property type="term" value="F:exopolyphosphatase activity"/>
    <property type="evidence" value="ECO:0007669"/>
    <property type="project" value="TreeGrafter"/>
</dbReference>
<dbReference type="EMBL" id="MCFG01000349">
    <property type="protein sequence ID" value="ORX75573.1"/>
    <property type="molecule type" value="Genomic_DNA"/>
</dbReference>
<dbReference type="OrthoDB" id="374045at2759"/>
<evidence type="ECO:0000256" key="2">
    <source>
        <dbReference type="ARBA" id="ARBA00022723"/>
    </source>
</evidence>